<gene>
    <name evidence="1" type="ORF">SAMN05443665_1023105</name>
</gene>
<accession>A0A239LQX5</accession>
<dbReference type="AlphaFoldDB" id="A0A239LQX5"/>
<dbReference type="RefSeq" id="WP_143228097.1">
    <property type="nucleotide sequence ID" value="NZ_FZOR01000023.1"/>
</dbReference>
<dbReference type="InterPro" id="IPR009000">
    <property type="entry name" value="Transl_B-barrel_sf"/>
</dbReference>
<sequence>MGEDSAWLGERRHCWMRVSSFRETPGFGELPQGRGQGGELPRGVRARLFRGGALIAEDLRAGALIREKVIGTRLEARAAIGQFRRVAVAAGHGGVRADDQFEFYTRAEPAAACWAVPGEREVPLGRATVRGTADDPLAGPGAVAEAVEGRLRAGDRVRVVRRGRPLADALRLLLVTDDAGRPLDELAAGGPGTLYLGHPDLCDGDTVVAYAVPAPETTEERTSTLSVTGIEATGSVTRAVVLPIREYVQSANPAEGLAAGHRARVLRGRTVIADGASIRSVVAQGLLERSLRPGPNSKMRVAVDFPDLREGDWIEPYRTVPMPPR</sequence>
<dbReference type="OrthoDB" id="3465681at2"/>
<dbReference type="SUPFAM" id="SSF50447">
    <property type="entry name" value="Translation proteins"/>
    <property type="match status" value="1"/>
</dbReference>
<evidence type="ECO:0000313" key="2">
    <source>
        <dbReference type="Proteomes" id="UP000198318"/>
    </source>
</evidence>
<reference evidence="1 2" key="1">
    <citation type="submission" date="2017-06" db="EMBL/GenBank/DDBJ databases">
        <authorList>
            <person name="Kim H.J."/>
            <person name="Triplett B.A."/>
        </authorList>
    </citation>
    <scope>NUCLEOTIDE SEQUENCE [LARGE SCALE GENOMIC DNA]</scope>
    <source>
        <strain evidence="1 2">DSM 44715</strain>
    </source>
</reference>
<protein>
    <submittedName>
        <fullName evidence="1">Uncharacterized protein</fullName>
    </submittedName>
</protein>
<evidence type="ECO:0000313" key="1">
    <source>
        <dbReference type="EMBL" id="SNT32193.1"/>
    </source>
</evidence>
<dbReference type="Proteomes" id="UP000198318">
    <property type="component" value="Unassembled WGS sequence"/>
</dbReference>
<proteinExistence type="predicted"/>
<dbReference type="EMBL" id="FZOR01000023">
    <property type="protein sequence ID" value="SNT32193.1"/>
    <property type="molecule type" value="Genomic_DNA"/>
</dbReference>
<keyword evidence="2" id="KW-1185">Reference proteome</keyword>
<organism evidence="1 2">
    <name type="scientific">Actinomadura meyerae</name>
    <dbReference type="NCBI Taxonomy" id="240840"/>
    <lineage>
        <taxon>Bacteria</taxon>
        <taxon>Bacillati</taxon>
        <taxon>Actinomycetota</taxon>
        <taxon>Actinomycetes</taxon>
        <taxon>Streptosporangiales</taxon>
        <taxon>Thermomonosporaceae</taxon>
        <taxon>Actinomadura</taxon>
    </lineage>
</organism>
<name>A0A239LQX5_9ACTN</name>